<name>A0A8H4VGE6_9HYPO</name>
<sequence>MSSNPFRKKTVEAIDTAKTRTPSPAKSSLRSNSPLSLGGKPRTVKKVRVLSPPPLSPDSPVWPTAVDDNALANSLMDHQPPGSSLAISWPAVSNEESVNSSPPFVASRGSTAQATPPLNPFSKTLQDLESSKELQSQRKSEGYALKVGNSSTQSLNVDSFRRLLLTGNVNDVANDDVSSSSRASSIDGDDTTTSPTNVSQSTTRDKRAPPPPPSSRHGKSLKDSAVGLGGGPDAEPEATESVSGQEIGTDQVPELETQRAAATQLSERRKSAPAPPPRRGHGRTESRSTGSSSLKVSTDDLPTSVSPVETPSRTEGWRQSGKAPNPPPPRRPRLSTPTSPPTAPSSQPSSTPSRSQEGDDERPSPMTAPDDGQPEIPKSAAPPPRPPTRNSSIRRRTSVGSVESNGRRALDGAAPPPPPPPPRQRGGSIESVDALTRHEGPIHSAPTQQGVASVDGATDDGKGSDILADLDALQREVDALRGKLG</sequence>
<feature type="compositionally biased region" description="Polar residues" evidence="1">
    <location>
        <begin position="19"/>
        <end position="35"/>
    </location>
</feature>
<feature type="compositionally biased region" description="Low complexity" evidence="1">
    <location>
        <begin position="344"/>
        <end position="355"/>
    </location>
</feature>
<feature type="compositionally biased region" description="Polar residues" evidence="1">
    <location>
        <begin position="191"/>
        <end position="202"/>
    </location>
</feature>
<gene>
    <name evidence="2" type="ORF">GQ602_000556</name>
</gene>
<feature type="region of interest" description="Disordered" evidence="1">
    <location>
        <begin position="92"/>
        <end position="152"/>
    </location>
</feature>
<organism evidence="2 3">
    <name type="scientific">Ophiocordyceps camponoti-floridani</name>
    <dbReference type="NCBI Taxonomy" id="2030778"/>
    <lineage>
        <taxon>Eukaryota</taxon>
        <taxon>Fungi</taxon>
        <taxon>Dikarya</taxon>
        <taxon>Ascomycota</taxon>
        <taxon>Pezizomycotina</taxon>
        <taxon>Sordariomycetes</taxon>
        <taxon>Hypocreomycetidae</taxon>
        <taxon>Hypocreales</taxon>
        <taxon>Ophiocordycipitaceae</taxon>
        <taxon>Ophiocordyceps</taxon>
    </lineage>
</organism>
<evidence type="ECO:0000313" key="3">
    <source>
        <dbReference type="Proteomes" id="UP000562929"/>
    </source>
</evidence>
<feature type="compositionally biased region" description="Low complexity" evidence="1">
    <location>
        <begin position="168"/>
        <end position="186"/>
    </location>
</feature>
<dbReference type="OrthoDB" id="428854at2759"/>
<feature type="compositionally biased region" description="Pro residues" evidence="1">
    <location>
        <begin position="414"/>
        <end position="423"/>
    </location>
</feature>
<feature type="region of interest" description="Disordered" evidence="1">
    <location>
        <begin position="1"/>
        <end position="65"/>
    </location>
</feature>
<reference evidence="2 3" key="1">
    <citation type="journal article" date="2020" name="G3 (Bethesda)">
        <title>Genetic Underpinnings of Host Manipulation by Ophiocordyceps as Revealed by Comparative Transcriptomics.</title>
        <authorList>
            <person name="Will I."/>
            <person name="Das B."/>
            <person name="Trinh T."/>
            <person name="Brachmann A."/>
            <person name="Ohm R.A."/>
            <person name="de Bekker C."/>
        </authorList>
    </citation>
    <scope>NUCLEOTIDE SEQUENCE [LARGE SCALE GENOMIC DNA]</scope>
    <source>
        <strain evidence="2 3">EC05</strain>
    </source>
</reference>
<protein>
    <submittedName>
        <fullName evidence="2">Uncharacterized protein</fullName>
    </submittedName>
</protein>
<comment type="caution">
    <text evidence="2">The sequence shown here is derived from an EMBL/GenBank/DDBJ whole genome shotgun (WGS) entry which is preliminary data.</text>
</comment>
<feature type="compositionally biased region" description="Basic and acidic residues" evidence="1">
    <location>
        <begin position="129"/>
        <end position="141"/>
    </location>
</feature>
<evidence type="ECO:0000313" key="2">
    <source>
        <dbReference type="EMBL" id="KAF4594943.1"/>
    </source>
</evidence>
<accession>A0A8H4VGE6</accession>
<feature type="compositionally biased region" description="Polar residues" evidence="1">
    <location>
        <begin position="294"/>
        <end position="313"/>
    </location>
</feature>
<dbReference type="EMBL" id="JAACLJ010000001">
    <property type="protein sequence ID" value="KAF4594943.1"/>
    <property type="molecule type" value="Genomic_DNA"/>
</dbReference>
<dbReference type="Proteomes" id="UP000562929">
    <property type="component" value="Unassembled WGS sequence"/>
</dbReference>
<dbReference type="AlphaFoldDB" id="A0A8H4VGE6"/>
<feature type="compositionally biased region" description="Basic and acidic residues" evidence="1">
    <location>
        <begin position="9"/>
        <end position="18"/>
    </location>
</feature>
<proteinExistence type="predicted"/>
<feature type="region of interest" description="Disordered" evidence="1">
    <location>
        <begin position="168"/>
        <end position="463"/>
    </location>
</feature>
<evidence type="ECO:0000256" key="1">
    <source>
        <dbReference type="SAM" id="MobiDB-lite"/>
    </source>
</evidence>
<feature type="compositionally biased region" description="Polar residues" evidence="1">
    <location>
        <begin position="94"/>
        <end position="128"/>
    </location>
</feature>
<keyword evidence="3" id="KW-1185">Reference proteome</keyword>